<dbReference type="FunFam" id="2.60.120.320:FF:000001">
    <property type="entry name" value="Thiamine pyrophosphokinase"/>
    <property type="match status" value="1"/>
</dbReference>
<accession>A0AAJ7C6F5</accession>
<evidence type="ECO:0000256" key="5">
    <source>
        <dbReference type="SAM" id="MobiDB-lite"/>
    </source>
</evidence>
<dbReference type="InterPro" id="IPR036371">
    <property type="entry name" value="TPK_B1-bd_sf"/>
</dbReference>
<dbReference type="PANTHER" id="PTHR13622:SF8">
    <property type="entry name" value="THIAMIN PYROPHOSPHOKINASE 1"/>
    <property type="match status" value="1"/>
</dbReference>
<dbReference type="InterPro" id="IPR036759">
    <property type="entry name" value="TPK_catalytic_sf"/>
</dbReference>
<name>A0AAJ7C6F5_CEPCN</name>
<feature type="domain" description="Thiamin pyrophosphokinase thiamin-binding" evidence="6">
    <location>
        <begin position="225"/>
        <end position="294"/>
    </location>
</feature>
<sequence length="310" mass="34781">MRTMLQYFRTINSLTGYSVKKKYSNQRPAQKSSNTNVFTGQKTESSQTTWDPSNIFHCSADHKYAVVILNRPIRWKQELLLQIWKNAKIRVTVDGGTNRWITFLGQQGESVLSGKCKEYMPDIITGDFDSICPQILEKLKSNGAMVINTPDQNDTDYTKALMQLGAYSKNQNIQLDGVYVFADTSGRIDHIVANINTLYKSNHLLGNIKVINVASNSLTWLLQPGKHKIIIPNDLVEHSSWCSLLPFGTPVNCISTRGLKWDLENSTMEFGGLISSSNTYNGYPEVTVTTDTATIWTMGIEPLVKTVVDD</sequence>
<dbReference type="SUPFAM" id="SSF63999">
    <property type="entry name" value="Thiamin pyrophosphokinase, catalytic domain"/>
    <property type="match status" value="1"/>
</dbReference>
<dbReference type="CDD" id="cd07995">
    <property type="entry name" value="TPK"/>
    <property type="match status" value="1"/>
</dbReference>
<evidence type="ECO:0000259" key="6">
    <source>
        <dbReference type="SMART" id="SM00983"/>
    </source>
</evidence>
<dbReference type="GO" id="GO:0009229">
    <property type="term" value="P:thiamine diphosphate biosynthetic process"/>
    <property type="evidence" value="ECO:0007669"/>
    <property type="project" value="InterPro"/>
</dbReference>
<dbReference type="GO" id="GO:0030975">
    <property type="term" value="F:thiamine binding"/>
    <property type="evidence" value="ECO:0007669"/>
    <property type="project" value="InterPro"/>
</dbReference>
<evidence type="ECO:0000256" key="3">
    <source>
        <dbReference type="ARBA" id="ARBA00022777"/>
    </source>
</evidence>
<dbReference type="Proteomes" id="UP000694920">
    <property type="component" value="Unplaced"/>
</dbReference>
<organism evidence="7 8">
    <name type="scientific">Cephus cinctus</name>
    <name type="common">Wheat stem sawfly</name>
    <dbReference type="NCBI Taxonomy" id="211228"/>
    <lineage>
        <taxon>Eukaryota</taxon>
        <taxon>Metazoa</taxon>
        <taxon>Ecdysozoa</taxon>
        <taxon>Arthropoda</taxon>
        <taxon>Hexapoda</taxon>
        <taxon>Insecta</taxon>
        <taxon>Pterygota</taxon>
        <taxon>Neoptera</taxon>
        <taxon>Endopterygota</taxon>
        <taxon>Hymenoptera</taxon>
        <taxon>Cephoidea</taxon>
        <taxon>Cephidae</taxon>
        <taxon>Cephus</taxon>
    </lineage>
</organism>
<dbReference type="SMART" id="SM00983">
    <property type="entry name" value="TPK_B1_binding"/>
    <property type="match status" value="1"/>
</dbReference>
<dbReference type="InterPro" id="IPR007373">
    <property type="entry name" value="Thiamin_PyroPKinase_B1-bd"/>
</dbReference>
<proteinExistence type="predicted"/>
<dbReference type="KEGG" id="ccin:107271466"/>
<evidence type="ECO:0000256" key="2">
    <source>
        <dbReference type="ARBA" id="ARBA00022741"/>
    </source>
</evidence>
<dbReference type="SUPFAM" id="SSF63862">
    <property type="entry name" value="Thiamin pyrophosphokinase, substrate-binding domain"/>
    <property type="match status" value="1"/>
</dbReference>
<dbReference type="AlphaFoldDB" id="A0AAJ7C6F5"/>
<reference evidence="8" key="1">
    <citation type="submission" date="2025-08" db="UniProtKB">
        <authorList>
            <consortium name="RefSeq"/>
        </authorList>
    </citation>
    <scope>IDENTIFICATION</scope>
</reference>
<gene>
    <name evidence="8" type="primary">LOC107271466</name>
</gene>
<feature type="region of interest" description="Disordered" evidence="5">
    <location>
        <begin position="25"/>
        <end position="49"/>
    </location>
</feature>
<dbReference type="RefSeq" id="XP_015602989.1">
    <property type="nucleotide sequence ID" value="XM_015747503.2"/>
</dbReference>
<dbReference type="InterPro" id="IPR007371">
    <property type="entry name" value="TPK_catalytic"/>
</dbReference>
<dbReference type="NCBIfam" id="TIGR01378">
    <property type="entry name" value="thi_PPkinase"/>
    <property type="match status" value="1"/>
</dbReference>
<evidence type="ECO:0000313" key="7">
    <source>
        <dbReference type="Proteomes" id="UP000694920"/>
    </source>
</evidence>
<keyword evidence="7" id="KW-1185">Reference proteome</keyword>
<keyword evidence="1" id="KW-0808">Transferase</keyword>
<keyword evidence="4" id="KW-0067">ATP-binding</keyword>
<dbReference type="Pfam" id="PF04265">
    <property type="entry name" value="TPK_B1_binding"/>
    <property type="match status" value="1"/>
</dbReference>
<protein>
    <submittedName>
        <fullName evidence="8">Thiamin pyrophosphokinase 1 isoform X1</fullName>
    </submittedName>
</protein>
<evidence type="ECO:0000256" key="4">
    <source>
        <dbReference type="ARBA" id="ARBA00022840"/>
    </source>
</evidence>
<dbReference type="GO" id="GO:0016301">
    <property type="term" value="F:kinase activity"/>
    <property type="evidence" value="ECO:0007669"/>
    <property type="project" value="UniProtKB-KW"/>
</dbReference>
<dbReference type="Pfam" id="PF04263">
    <property type="entry name" value="TPK_catalytic"/>
    <property type="match status" value="1"/>
</dbReference>
<dbReference type="Gene3D" id="3.40.50.10240">
    <property type="entry name" value="Thiamin pyrophosphokinase, catalytic domain"/>
    <property type="match status" value="1"/>
</dbReference>
<evidence type="ECO:0000256" key="1">
    <source>
        <dbReference type="ARBA" id="ARBA00022679"/>
    </source>
</evidence>
<dbReference type="GO" id="GO:0005524">
    <property type="term" value="F:ATP binding"/>
    <property type="evidence" value="ECO:0007669"/>
    <property type="project" value="UniProtKB-KW"/>
</dbReference>
<dbReference type="GO" id="GO:0004788">
    <property type="term" value="F:thiamine diphosphokinase activity"/>
    <property type="evidence" value="ECO:0007669"/>
    <property type="project" value="InterPro"/>
</dbReference>
<dbReference type="PANTHER" id="PTHR13622">
    <property type="entry name" value="THIAMIN PYROPHOSPHOKINASE"/>
    <property type="match status" value="1"/>
</dbReference>
<keyword evidence="2" id="KW-0547">Nucleotide-binding</keyword>
<dbReference type="Gene3D" id="2.60.120.320">
    <property type="entry name" value="Thiamin pyrophosphokinase, thiamin-binding domain"/>
    <property type="match status" value="1"/>
</dbReference>
<dbReference type="GO" id="GO:0006772">
    <property type="term" value="P:thiamine metabolic process"/>
    <property type="evidence" value="ECO:0007669"/>
    <property type="project" value="InterPro"/>
</dbReference>
<dbReference type="InterPro" id="IPR006282">
    <property type="entry name" value="Thi_PPkinase"/>
</dbReference>
<dbReference type="GeneID" id="107271466"/>
<keyword evidence="3" id="KW-0418">Kinase</keyword>
<evidence type="ECO:0000313" key="8">
    <source>
        <dbReference type="RefSeq" id="XP_015602989.1"/>
    </source>
</evidence>